<dbReference type="AlphaFoldDB" id="A0A103QVM8"/>
<dbReference type="Proteomes" id="UP000064029">
    <property type="component" value="Unassembled WGS sequence"/>
</dbReference>
<protein>
    <submittedName>
        <fullName evidence="2">Uncharacterized protein</fullName>
    </submittedName>
</protein>
<proteinExistence type="predicted"/>
<organism evidence="2 3">
    <name type="scientific">Burkholderia ubonensis</name>
    <dbReference type="NCBI Taxonomy" id="101571"/>
    <lineage>
        <taxon>Bacteria</taxon>
        <taxon>Pseudomonadati</taxon>
        <taxon>Pseudomonadota</taxon>
        <taxon>Betaproteobacteria</taxon>
        <taxon>Burkholderiales</taxon>
        <taxon>Burkholderiaceae</taxon>
        <taxon>Burkholderia</taxon>
        <taxon>Burkholderia cepacia complex</taxon>
    </lineage>
</organism>
<comment type="caution">
    <text evidence="2">The sequence shown here is derived from an EMBL/GenBank/DDBJ whole genome shotgun (WGS) entry which is preliminary data.</text>
</comment>
<dbReference type="EMBL" id="LOXM01000255">
    <property type="protein sequence ID" value="KVG56425.1"/>
    <property type="molecule type" value="Genomic_DNA"/>
</dbReference>
<dbReference type="Gene3D" id="1.10.260.40">
    <property type="entry name" value="lambda repressor-like DNA-binding domains"/>
    <property type="match status" value="1"/>
</dbReference>
<dbReference type="OrthoDB" id="6446140at2"/>
<evidence type="ECO:0000313" key="2">
    <source>
        <dbReference type="EMBL" id="KVG56425.1"/>
    </source>
</evidence>
<accession>A0A103QVM8</accession>
<dbReference type="InterPro" id="IPR010982">
    <property type="entry name" value="Lambda_DNA-bd_dom_sf"/>
</dbReference>
<gene>
    <name evidence="2" type="ORF">WJ33_36990</name>
</gene>
<feature type="region of interest" description="Disordered" evidence="1">
    <location>
        <begin position="36"/>
        <end position="66"/>
    </location>
</feature>
<name>A0A103QVM8_9BURK</name>
<dbReference type="GO" id="GO:0003677">
    <property type="term" value="F:DNA binding"/>
    <property type="evidence" value="ECO:0007669"/>
    <property type="project" value="InterPro"/>
</dbReference>
<evidence type="ECO:0000256" key="1">
    <source>
        <dbReference type="SAM" id="MobiDB-lite"/>
    </source>
</evidence>
<evidence type="ECO:0000313" key="3">
    <source>
        <dbReference type="Proteomes" id="UP000064029"/>
    </source>
</evidence>
<reference evidence="2 3" key="1">
    <citation type="submission" date="2015-11" db="EMBL/GenBank/DDBJ databases">
        <title>Expanding the genomic diversity of Burkholderia species for the development of highly accurate diagnostics.</title>
        <authorList>
            <person name="Sahl J."/>
            <person name="Keim P."/>
            <person name="Wagner D."/>
        </authorList>
    </citation>
    <scope>NUCLEOTIDE SEQUENCE [LARGE SCALE GENOMIC DNA]</scope>
    <source>
        <strain evidence="2 3">MSMB2036</strain>
    </source>
</reference>
<sequence>MARQLDLSGYQVIQQWRASGRVPPQHCTKLARLTGESRDDLVGFPPLDANPESEDDVQPVTGGSVG</sequence>